<dbReference type="Pfam" id="PF05362">
    <property type="entry name" value="Lon_C"/>
    <property type="match status" value="1"/>
</dbReference>
<evidence type="ECO:0000256" key="1">
    <source>
        <dbReference type="ARBA" id="ARBA00022670"/>
    </source>
</evidence>
<dbReference type="InterPro" id="IPR027065">
    <property type="entry name" value="Lon_Prtase"/>
</dbReference>
<dbReference type="GO" id="GO:0005524">
    <property type="term" value="F:ATP binding"/>
    <property type="evidence" value="ECO:0007669"/>
    <property type="project" value="InterPro"/>
</dbReference>
<evidence type="ECO:0000259" key="3">
    <source>
        <dbReference type="PROSITE" id="PS51786"/>
    </source>
</evidence>
<dbReference type="InterPro" id="IPR041699">
    <property type="entry name" value="AAA_32"/>
</dbReference>
<keyword evidence="5" id="KW-1185">Reference proteome</keyword>
<dbReference type="InterPro" id="IPR027417">
    <property type="entry name" value="P-loop_NTPase"/>
</dbReference>
<dbReference type="Pfam" id="PF13654">
    <property type="entry name" value="AAA_32"/>
    <property type="match status" value="1"/>
</dbReference>
<dbReference type="SUPFAM" id="SSF52540">
    <property type="entry name" value="P-loop containing nucleoside triphosphate hydrolases"/>
    <property type="match status" value="1"/>
</dbReference>
<dbReference type="Pfam" id="PF20437">
    <property type="entry name" value="LonC_helical"/>
    <property type="match status" value="1"/>
</dbReference>
<evidence type="ECO:0000313" key="4">
    <source>
        <dbReference type="EMBL" id="SNR40031.1"/>
    </source>
</evidence>
<dbReference type="Gene3D" id="3.30.230.10">
    <property type="match status" value="1"/>
</dbReference>
<dbReference type="Gene3D" id="3.40.50.300">
    <property type="entry name" value="P-loop containing nucleotide triphosphate hydrolases"/>
    <property type="match status" value="2"/>
</dbReference>
<evidence type="ECO:0000313" key="5">
    <source>
        <dbReference type="Proteomes" id="UP000198412"/>
    </source>
</evidence>
<dbReference type="RefSeq" id="WP_089377525.1">
    <property type="nucleotide sequence ID" value="NZ_FZNX01000001.1"/>
</dbReference>
<dbReference type="GO" id="GO:0004252">
    <property type="term" value="F:serine-type endopeptidase activity"/>
    <property type="evidence" value="ECO:0007669"/>
    <property type="project" value="UniProtKB-UniRule"/>
</dbReference>
<dbReference type="Proteomes" id="UP000198412">
    <property type="component" value="Unassembled WGS sequence"/>
</dbReference>
<dbReference type="Gene3D" id="1.10.8.60">
    <property type="match status" value="1"/>
</dbReference>
<dbReference type="EMBL" id="FZNX01000001">
    <property type="protein sequence ID" value="SNR40031.1"/>
    <property type="molecule type" value="Genomic_DNA"/>
</dbReference>
<keyword evidence="2" id="KW-0378">Hydrolase</keyword>
<feature type="domain" description="Lon proteolytic" evidence="3">
    <location>
        <begin position="560"/>
        <end position="755"/>
    </location>
</feature>
<dbReference type="PANTHER" id="PTHR10046">
    <property type="entry name" value="ATP DEPENDENT LON PROTEASE FAMILY MEMBER"/>
    <property type="match status" value="1"/>
</dbReference>
<gene>
    <name evidence="4" type="ORF">SAMN04488111_1255</name>
</gene>
<dbReference type="GO" id="GO:0006508">
    <property type="term" value="P:proteolysis"/>
    <property type="evidence" value="ECO:0007669"/>
    <property type="project" value="UniProtKB-KW"/>
</dbReference>
<comment type="similarity">
    <text evidence="2">Belongs to the peptidase S16 family.</text>
</comment>
<dbReference type="Pfam" id="PF20436">
    <property type="entry name" value="LonB_AAA-LID"/>
    <property type="match status" value="1"/>
</dbReference>
<dbReference type="OrthoDB" id="9758568at2"/>
<protein>
    <recommendedName>
        <fullName evidence="2">endopeptidase La</fullName>
        <ecNumber evidence="2">3.4.21.53</ecNumber>
    </recommendedName>
</protein>
<keyword evidence="2" id="KW-0720">Serine protease</keyword>
<comment type="catalytic activity">
    <reaction evidence="2">
        <text>Hydrolysis of proteins in presence of ATP.</text>
        <dbReference type="EC" id="3.4.21.53"/>
    </reaction>
</comment>
<dbReference type="InterPro" id="IPR014721">
    <property type="entry name" value="Ribsml_uS5_D2-typ_fold_subgr"/>
</dbReference>
<dbReference type="GO" id="GO:0004176">
    <property type="term" value="F:ATP-dependent peptidase activity"/>
    <property type="evidence" value="ECO:0007669"/>
    <property type="project" value="UniProtKB-UniRule"/>
</dbReference>
<organism evidence="4 5">
    <name type="scientific">Lutibacter flavus</name>
    <dbReference type="NCBI Taxonomy" id="691689"/>
    <lineage>
        <taxon>Bacteria</taxon>
        <taxon>Pseudomonadati</taxon>
        <taxon>Bacteroidota</taxon>
        <taxon>Flavobacteriia</taxon>
        <taxon>Flavobacteriales</taxon>
        <taxon>Flavobacteriaceae</taxon>
        <taxon>Lutibacter</taxon>
    </lineage>
</organism>
<dbReference type="SUPFAM" id="SSF54211">
    <property type="entry name" value="Ribosomal protein S5 domain 2-like"/>
    <property type="match status" value="1"/>
</dbReference>
<dbReference type="InterPro" id="IPR008269">
    <property type="entry name" value="Lon_proteolytic"/>
</dbReference>
<dbReference type="InterPro" id="IPR046844">
    <property type="entry name" value="Lon-like_helical"/>
</dbReference>
<feature type="active site" evidence="2">
    <location>
        <position position="650"/>
    </location>
</feature>
<reference evidence="5" key="1">
    <citation type="submission" date="2017-06" db="EMBL/GenBank/DDBJ databases">
        <authorList>
            <person name="Varghese N."/>
            <person name="Submissions S."/>
        </authorList>
    </citation>
    <scope>NUCLEOTIDE SEQUENCE [LARGE SCALE GENOMIC DNA]</scope>
    <source>
        <strain evidence="5">DSM 27993</strain>
    </source>
</reference>
<keyword evidence="1 2" id="KW-0645">Protease</keyword>
<dbReference type="PRINTS" id="PR00830">
    <property type="entry name" value="ENDOLAPTASE"/>
</dbReference>
<name>A0A238W0U3_9FLAO</name>
<accession>A0A238W0U3</accession>
<feature type="active site" evidence="2">
    <location>
        <position position="693"/>
    </location>
</feature>
<dbReference type="InterPro" id="IPR046843">
    <property type="entry name" value="LonB_AAA-LID"/>
</dbReference>
<dbReference type="PROSITE" id="PS51786">
    <property type="entry name" value="LON_PROTEOLYTIC"/>
    <property type="match status" value="1"/>
</dbReference>
<dbReference type="GO" id="GO:0030163">
    <property type="term" value="P:protein catabolic process"/>
    <property type="evidence" value="ECO:0007669"/>
    <property type="project" value="InterPro"/>
</dbReference>
<dbReference type="AlphaFoldDB" id="A0A238W0U3"/>
<dbReference type="EC" id="3.4.21.53" evidence="2"/>
<sequence length="794" mass="90038">MKKELTAEKLKKIVDSSTFNWKQIREEYQIKPLIGQQRALKALEFGVGNKSGGFNIYVSGYPGSGKLRAVNYFLSQKARLETSPGDLCYVNNFKDPYFPKKIGLPQGGGEIFKKEISSLIDEVKKALFKAFESKEYADKRQKIIDTFKQKEAELFKGIYKKASDNNFAIRRTPIEIIVLPIDERGAPIVDKKFQKLNKKKQEELLKKQKQFKEELLVLIRKNLDLEKDSNVSLLQLEENVALYAIEALLEDLLKKYKKFNDVIDYLHDIKSDIINNLNEFLDGSNLQRKVSLSKNKRFLKYQVNVITDNSHLKGAPIIMELNPTYNNLFGKVERESDMGTYITNFTLIRGGAIHKANGGYLIIPLKELLLNYFSYESLKRALKNNEVVIEDISELYGFLSTKSLKPDPIPLNVQIILIGSPRLYYLLYELDEDFKELFKVKAEFDTSMDNSIQNIKDFAGVIYKIEKENNLLPLDDKAITCLIEQASRMVHDQNKLSIRFGDISNILIEAQHYAKLESKDKISLKHINKAIDAKYYRSNLIQEKINEMIKRNQLMIPLGGSKIGQINGISVLDLGDIIFGKPNKITASIASGKKGLVDIEREAKLAGPIHTKGVLILQGYLLEKYAQKKPISLFASLVFEQSYSEIEGDSASSAELYAILSSLSQLPIKQGIAVTGSINQKGEVQPVGAINEKIEGFFEVCKQVGLTGEQGVIIPKSNEQNLMLKQEIVNAVKEKKFHVWSVSTIDEGIQILLGHPAGKQLKNKSFTKNSVHYLVDKRIDELNKTLKKYSELKE</sequence>
<evidence type="ECO:0000256" key="2">
    <source>
        <dbReference type="PROSITE-ProRule" id="PRU01122"/>
    </source>
</evidence>
<proteinExistence type="inferred from homology"/>
<dbReference type="InterPro" id="IPR020568">
    <property type="entry name" value="Ribosomal_Su5_D2-typ_SF"/>
</dbReference>